<feature type="region of interest" description="Disordered" evidence="2">
    <location>
        <begin position="252"/>
        <end position="271"/>
    </location>
</feature>
<evidence type="ECO:0000313" key="4">
    <source>
        <dbReference type="EMBL" id="OAD78911.1"/>
    </source>
</evidence>
<organism evidence="4 5">
    <name type="scientific">Phycomyces blakesleeanus (strain ATCC 8743b / DSM 1359 / FGSC 10004 / NBRC 33097 / NRRL 1555)</name>
    <dbReference type="NCBI Taxonomy" id="763407"/>
    <lineage>
        <taxon>Eukaryota</taxon>
        <taxon>Fungi</taxon>
        <taxon>Fungi incertae sedis</taxon>
        <taxon>Mucoromycota</taxon>
        <taxon>Mucoromycotina</taxon>
        <taxon>Mucoromycetes</taxon>
        <taxon>Mucorales</taxon>
        <taxon>Phycomycetaceae</taxon>
        <taxon>Phycomyces</taxon>
    </lineage>
</organism>
<dbReference type="AlphaFoldDB" id="A0A163B954"/>
<dbReference type="OrthoDB" id="2257100at2759"/>
<dbReference type="VEuPathDB" id="FungiDB:PHYBLDRAFT_185387"/>
<proteinExistence type="predicted"/>
<protein>
    <submittedName>
        <fullName evidence="4">Basic-leucine zipper transcription factor</fullName>
    </submittedName>
</protein>
<dbReference type="SUPFAM" id="SSF57959">
    <property type="entry name" value="Leucine zipper domain"/>
    <property type="match status" value="1"/>
</dbReference>
<evidence type="ECO:0000256" key="2">
    <source>
        <dbReference type="SAM" id="MobiDB-lite"/>
    </source>
</evidence>
<dbReference type="PROSITE" id="PS00036">
    <property type="entry name" value="BZIP_BASIC"/>
    <property type="match status" value="1"/>
</dbReference>
<keyword evidence="1" id="KW-0175">Coiled coil</keyword>
<gene>
    <name evidence="4" type="ORF">PHYBLDRAFT_185387</name>
</gene>
<feature type="coiled-coil region" evidence="1">
    <location>
        <begin position="184"/>
        <end position="239"/>
    </location>
</feature>
<evidence type="ECO:0000313" key="5">
    <source>
        <dbReference type="Proteomes" id="UP000077315"/>
    </source>
</evidence>
<dbReference type="InterPro" id="IPR046347">
    <property type="entry name" value="bZIP_sf"/>
</dbReference>
<dbReference type="GeneID" id="28999974"/>
<dbReference type="CDD" id="cd12193">
    <property type="entry name" value="bZIP_GCN4"/>
    <property type="match status" value="1"/>
</dbReference>
<evidence type="ECO:0000256" key="1">
    <source>
        <dbReference type="SAM" id="Coils"/>
    </source>
</evidence>
<dbReference type="PROSITE" id="PS50217">
    <property type="entry name" value="BZIP"/>
    <property type="match status" value="1"/>
</dbReference>
<dbReference type="Gene3D" id="3.30.160.60">
    <property type="entry name" value="Classic Zinc Finger"/>
    <property type="match status" value="1"/>
</dbReference>
<dbReference type="STRING" id="763407.A0A163B954"/>
<dbReference type="Proteomes" id="UP000077315">
    <property type="component" value="Unassembled WGS sequence"/>
</dbReference>
<dbReference type="GO" id="GO:0003700">
    <property type="term" value="F:DNA-binding transcription factor activity"/>
    <property type="evidence" value="ECO:0007669"/>
    <property type="project" value="InterPro"/>
</dbReference>
<feature type="region of interest" description="Disordered" evidence="2">
    <location>
        <begin position="127"/>
        <end position="183"/>
    </location>
</feature>
<feature type="domain" description="BZIP" evidence="3">
    <location>
        <begin position="172"/>
        <end position="209"/>
    </location>
</feature>
<reference evidence="5" key="1">
    <citation type="submission" date="2015-06" db="EMBL/GenBank/DDBJ databases">
        <title>Expansion of signal transduction pathways in fungi by whole-genome duplication.</title>
        <authorList>
            <consortium name="DOE Joint Genome Institute"/>
            <person name="Corrochano L.M."/>
            <person name="Kuo A."/>
            <person name="Marcet-Houben M."/>
            <person name="Polaino S."/>
            <person name="Salamov A."/>
            <person name="Villalobos J.M."/>
            <person name="Alvarez M.I."/>
            <person name="Avalos J."/>
            <person name="Benito E.P."/>
            <person name="Benoit I."/>
            <person name="Burger G."/>
            <person name="Camino L.P."/>
            <person name="Canovas D."/>
            <person name="Cerda-Olmedo E."/>
            <person name="Cheng J.-F."/>
            <person name="Dominguez A."/>
            <person name="Elias M."/>
            <person name="Eslava A.P."/>
            <person name="Glaser F."/>
            <person name="Grimwood J."/>
            <person name="Gutierrez G."/>
            <person name="Heitman J."/>
            <person name="Henrissat B."/>
            <person name="Iturriaga E.A."/>
            <person name="Lang B.F."/>
            <person name="Lavin J.L."/>
            <person name="Lee S."/>
            <person name="Li W."/>
            <person name="Lindquist E."/>
            <person name="Lopez-Garcia S."/>
            <person name="Luque E.M."/>
            <person name="Marcos A.T."/>
            <person name="Martin J."/>
            <person name="McCluskey K."/>
            <person name="Medina H.R."/>
            <person name="Miralles-Duran A."/>
            <person name="Miyazaki A."/>
            <person name="Munoz-Torres E."/>
            <person name="Oguiza J.A."/>
            <person name="Ohm R."/>
            <person name="Olmedo M."/>
            <person name="Orejas M."/>
            <person name="Ortiz-Castellanos L."/>
            <person name="Pisabarro A.G."/>
            <person name="Rodriguez-Romero J."/>
            <person name="Ruiz-Herrera J."/>
            <person name="Ruiz-Vazquez R."/>
            <person name="Sanz C."/>
            <person name="Schackwitz W."/>
            <person name="Schmutz J."/>
            <person name="Shahriari M."/>
            <person name="Shelest E."/>
            <person name="Silva-Franco F."/>
            <person name="Soanes D."/>
            <person name="Syed K."/>
            <person name="Tagua V.G."/>
            <person name="Talbot N.J."/>
            <person name="Thon M."/>
            <person name="De vries R.P."/>
            <person name="Wiebenga A."/>
            <person name="Yadav J.S."/>
            <person name="Braun E.L."/>
            <person name="Baker S."/>
            <person name="Garre V."/>
            <person name="Horwitz B."/>
            <person name="Torres-Martinez S."/>
            <person name="Idnurm A."/>
            <person name="Herrera-Estrella A."/>
            <person name="Gabaldon T."/>
            <person name="Grigoriev I.V."/>
        </authorList>
    </citation>
    <scope>NUCLEOTIDE SEQUENCE [LARGE SCALE GENOMIC DNA]</scope>
    <source>
        <strain evidence="5">NRRL 1555(-)</strain>
    </source>
</reference>
<dbReference type="InParanoid" id="A0A163B954"/>
<dbReference type="RefSeq" id="XP_018296951.1">
    <property type="nucleotide sequence ID" value="XM_018439068.1"/>
</dbReference>
<sequence>MTTLLFKEIQRKLATTQTWGLDSRALDEWLENDLHQSGIISRTLQDNQCSADTCIKKEDTYDNSVCTSVKEDNTHKNIKTENTTPATPAKIDNLQSLGSLDAKRKLLALRPDLLPLMRALSFIGQLQRNSDQRKSIGSNTSITTSLTKRSRSSPSLKNSDGSDDNRGTALLKRQRNTDAARRSRLRKMQKMDTLEAKVKELEFNNQQLKLQEAIMESKRNAAELKARQTRERVLALEAQLAESHQTLIRGFKKEDVDPISEADGQNYADKA</sequence>
<name>A0A163B954_PHYB8</name>
<feature type="compositionally biased region" description="Polar residues" evidence="2">
    <location>
        <begin position="127"/>
        <end position="159"/>
    </location>
</feature>
<dbReference type="EMBL" id="KV440973">
    <property type="protein sequence ID" value="OAD78911.1"/>
    <property type="molecule type" value="Genomic_DNA"/>
</dbReference>
<dbReference type="InterPro" id="IPR004827">
    <property type="entry name" value="bZIP"/>
</dbReference>
<dbReference type="Pfam" id="PF07716">
    <property type="entry name" value="bZIP_2"/>
    <property type="match status" value="1"/>
</dbReference>
<accession>A0A163B954</accession>
<keyword evidence="5" id="KW-1185">Reference proteome</keyword>
<dbReference type="SMART" id="SM00338">
    <property type="entry name" value="BRLZ"/>
    <property type="match status" value="1"/>
</dbReference>
<evidence type="ECO:0000259" key="3">
    <source>
        <dbReference type="PROSITE" id="PS50217"/>
    </source>
</evidence>